<dbReference type="EMBL" id="UGTZ01000001">
    <property type="protein sequence ID" value="SUC32437.1"/>
    <property type="molecule type" value="Genomic_DNA"/>
</dbReference>
<proteinExistence type="predicted"/>
<protein>
    <submittedName>
        <fullName evidence="5">HTH-type transcriptional repressor of iron proteins A</fullName>
    </submittedName>
</protein>
<evidence type="ECO:0000256" key="2">
    <source>
        <dbReference type="ARBA" id="ARBA00023125"/>
    </source>
</evidence>
<evidence type="ECO:0000256" key="1">
    <source>
        <dbReference type="ARBA" id="ARBA00023015"/>
    </source>
</evidence>
<dbReference type="InterPro" id="IPR009057">
    <property type="entry name" value="Homeodomain-like_sf"/>
</dbReference>
<evidence type="ECO:0000313" key="5">
    <source>
        <dbReference type="EMBL" id="SUC32437.1"/>
    </source>
</evidence>
<dbReference type="PROSITE" id="PS01124">
    <property type="entry name" value="HTH_ARAC_FAMILY_2"/>
    <property type="match status" value="1"/>
</dbReference>
<keyword evidence="3" id="KW-0804">Transcription</keyword>
<evidence type="ECO:0000259" key="4">
    <source>
        <dbReference type="PROSITE" id="PS01124"/>
    </source>
</evidence>
<dbReference type="InterPro" id="IPR018060">
    <property type="entry name" value="HTH_AraC"/>
</dbReference>
<dbReference type="SMART" id="SM00342">
    <property type="entry name" value="HTH_ARAC"/>
    <property type="match status" value="1"/>
</dbReference>
<dbReference type="GO" id="GO:0003700">
    <property type="term" value="F:DNA-binding transcription factor activity"/>
    <property type="evidence" value="ECO:0007669"/>
    <property type="project" value="InterPro"/>
</dbReference>
<reference evidence="5 6" key="1">
    <citation type="submission" date="2018-06" db="EMBL/GenBank/DDBJ databases">
        <authorList>
            <consortium name="Pathogen Informatics"/>
            <person name="Doyle S."/>
        </authorList>
    </citation>
    <scope>NUCLEOTIDE SEQUENCE [LARGE SCALE GENOMIC DNA]</scope>
    <source>
        <strain evidence="5 6">NCTC11801</strain>
    </source>
</reference>
<gene>
    <name evidence="5" type="primary">ripA_2</name>
    <name evidence="5" type="ORF">NCTC11801_03419</name>
</gene>
<name>A0A379FUW6_PRORE</name>
<dbReference type="CDD" id="cd06124">
    <property type="entry name" value="cupin_NimR-like_N"/>
    <property type="match status" value="1"/>
</dbReference>
<accession>A0A379FUW6</accession>
<keyword evidence="2" id="KW-0238">DNA-binding</keyword>
<dbReference type="PANTHER" id="PTHR11019">
    <property type="entry name" value="HTH-TYPE TRANSCRIPTIONAL REGULATOR NIMR"/>
    <property type="match status" value="1"/>
</dbReference>
<dbReference type="Pfam" id="PF02311">
    <property type="entry name" value="AraC_binding"/>
    <property type="match status" value="1"/>
</dbReference>
<dbReference type="InterPro" id="IPR003313">
    <property type="entry name" value="AraC-bd"/>
</dbReference>
<sequence>MLFLLSYYNNKDYKYQKRDIMAWLNQTDEFQTHWYPAPVLGIAAKMGQHDSGFHKHEMGQLLFTQQGCIRISLENRLSLLPPGRVAWIPPFVLHRAQMRASVGYRSVYLAQEYADRIGNEVMILSISSLLREVLERIEIAPFDSDWQQGNLANLLPVFIDELQSATLEPTLLPLPQDRRFKGVDIEQLPPNLNQLAQTVGASEKTITRIFFKETGMNYQAWRQQWRYIKAIELLAQEKPYHYITQELGLTSDSAFISFFRKMSGMTPREYQQQ</sequence>
<dbReference type="Pfam" id="PF12833">
    <property type="entry name" value="HTH_18"/>
    <property type="match status" value="1"/>
</dbReference>
<dbReference type="InterPro" id="IPR011051">
    <property type="entry name" value="RmlC_Cupin_sf"/>
</dbReference>
<feature type="domain" description="HTH araC/xylS-type" evidence="4">
    <location>
        <begin position="191"/>
        <end position="273"/>
    </location>
</feature>
<evidence type="ECO:0000256" key="3">
    <source>
        <dbReference type="ARBA" id="ARBA00023163"/>
    </source>
</evidence>
<dbReference type="AlphaFoldDB" id="A0A379FUW6"/>
<dbReference type="PANTHER" id="PTHR11019:SF159">
    <property type="entry name" value="TRANSCRIPTIONAL REGULATOR-RELATED"/>
    <property type="match status" value="1"/>
</dbReference>
<dbReference type="SUPFAM" id="SSF46689">
    <property type="entry name" value="Homeodomain-like"/>
    <property type="match status" value="1"/>
</dbReference>
<dbReference type="SUPFAM" id="SSF51182">
    <property type="entry name" value="RmlC-like cupins"/>
    <property type="match status" value="1"/>
</dbReference>
<dbReference type="GO" id="GO:0043565">
    <property type="term" value="F:sequence-specific DNA binding"/>
    <property type="evidence" value="ECO:0007669"/>
    <property type="project" value="InterPro"/>
</dbReference>
<dbReference type="Proteomes" id="UP000254208">
    <property type="component" value="Unassembled WGS sequence"/>
</dbReference>
<keyword evidence="1" id="KW-0805">Transcription regulation</keyword>
<evidence type="ECO:0000313" key="6">
    <source>
        <dbReference type="Proteomes" id="UP000254208"/>
    </source>
</evidence>
<dbReference type="Gene3D" id="1.10.10.60">
    <property type="entry name" value="Homeodomain-like"/>
    <property type="match status" value="1"/>
</dbReference>
<organism evidence="5 6">
    <name type="scientific">Providencia rettgeri</name>
    <dbReference type="NCBI Taxonomy" id="587"/>
    <lineage>
        <taxon>Bacteria</taxon>
        <taxon>Pseudomonadati</taxon>
        <taxon>Pseudomonadota</taxon>
        <taxon>Gammaproteobacteria</taxon>
        <taxon>Enterobacterales</taxon>
        <taxon>Morganellaceae</taxon>
        <taxon>Providencia</taxon>
    </lineage>
</organism>